<dbReference type="OrthoDB" id="9782387at2"/>
<dbReference type="eggNOG" id="COG0602">
    <property type="taxonomic scope" value="Bacteria"/>
</dbReference>
<keyword evidence="3" id="KW-0408">Iron</keyword>
<dbReference type="SFLD" id="SFLDS00029">
    <property type="entry name" value="Radical_SAM"/>
    <property type="match status" value="1"/>
</dbReference>
<organism evidence="5 6">
    <name type="scientific">Actinoplanes utahensis</name>
    <dbReference type="NCBI Taxonomy" id="1869"/>
    <lineage>
        <taxon>Bacteria</taxon>
        <taxon>Bacillati</taxon>
        <taxon>Actinomycetota</taxon>
        <taxon>Actinomycetes</taxon>
        <taxon>Micromonosporales</taxon>
        <taxon>Micromonosporaceae</taxon>
        <taxon>Actinoplanes</taxon>
    </lineage>
</organism>
<dbReference type="Pfam" id="PF13353">
    <property type="entry name" value="Fer4_12"/>
    <property type="match status" value="1"/>
</dbReference>
<comment type="caution">
    <text evidence="5">The sequence shown here is derived from an EMBL/GenBank/DDBJ whole genome shotgun (WGS) entry which is preliminary data.</text>
</comment>
<dbReference type="SUPFAM" id="SSF102114">
    <property type="entry name" value="Radical SAM enzymes"/>
    <property type="match status" value="1"/>
</dbReference>
<dbReference type="EMBL" id="JRTT01000028">
    <property type="protein sequence ID" value="KHD75379.1"/>
    <property type="molecule type" value="Genomic_DNA"/>
</dbReference>
<protein>
    <recommendedName>
        <fullName evidence="7">Radical SAM protein</fullName>
    </recommendedName>
</protein>
<gene>
    <name evidence="5" type="ORF">MB27_23390</name>
</gene>
<dbReference type="AlphaFoldDB" id="A0A0A6UM56"/>
<keyword evidence="2" id="KW-0479">Metal-binding</keyword>
<reference evidence="5 6" key="1">
    <citation type="submission" date="2014-10" db="EMBL/GenBank/DDBJ databases">
        <title>Draft genome sequence of Actinoplanes utahensis NRRL 12052.</title>
        <authorList>
            <person name="Velasco-Bucheli B."/>
            <person name="del Cerro C."/>
            <person name="Hormigo D."/>
            <person name="Garcia J.L."/>
            <person name="Acebal C."/>
            <person name="Arroyo M."/>
            <person name="de la Mata I."/>
        </authorList>
    </citation>
    <scope>NUCLEOTIDE SEQUENCE [LARGE SCALE GENOMIC DNA]</scope>
    <source>
        <strain evidence="5 6">NRRL 12052</strain>
    </source>
</reference>
<evidence type="ECO:0000256" key="4">
    <source>
        <dbReference type="ARBA" id="ARBA00023014"/>
    </source>
</evidence>
<evidence type="ECO:0000256" key="3">
    <source>
        <dbReference type="ARBA" id="ARBA00023004"/>
    </source>
</evidence>
<dbReference type="Gene3D" id="3.20.20.70">
    <property type="entry name" value="Aldolase class I"/>
    <property type="match status" value="1"/>
</dbReference>
<name>A0A0A6UM56_ACTUT</name>
<dbReference type="InterPro" id="IPR007197">
    <property type="entry name" value="rSAM"/>
</dbReference>
<keyword evidence="6" id="KW-1185">Reference proteome</keyword>
<evidence type="ECO:0000313" key="6">
    <source>
        <dbReference type="Proteomes" id="UP000054537"/>
    </source>
</evidence>
<evidence type="ECO:0000256" key="2">
    <source>
        <dbReference type="ARBA" id="ARBA00022723"/>
    </source>
</evidence>
<evidence type="ECO:0008006" key="7">
    <source>
        <dbReference type="Google" id="ProtNLM"/>
    </source>
</evidence>
<dbReference type="STRING" id="1869.MB27_23390"/>
<dbReference type="InterPro" id="IPR058240">
    <property type="entry name" value="rSAM_sf"/>
</dbReference>
<evidence type="ECO:0000313" key="5">
    <source>
        <dbReference type="EMBL" id="KHD75379.1"/>
    </source>
</evidence>
<evidence type="ECO:0000256" key="1">
    <source>
        <dbReference type="ARBA" id="ARBA00022691"/>
    </source>
</evidence>
<keyword evidence="4" id="KW-0411">Iron-sulfur</keyword>
<sequence length="215" mass="23195">MRIRINRVHYPVVVLGYGRRAGIWTQGCGIGCAGCVSRDTWDPDPDTEVDVAAVAQWCAGLPADVDGITISGGEPFDQPEAFLALLEALHVWRAGRDREVDLLAYSGRSPAVLRARFGAHLALLDAVIPGRFVAAQAPGLRWRGSANQELIPLSSLGHERYDAEVDRPAGTTRIQVGTDGDRIYHIGVPAPGDLTALEAAMARRGLAYEEASWRS</sequence>
<accession>A0A0A6UM56</accession>
<keyword evidence="1" id="KW-0949">S-adenosyl-L-methionine</keyword>
<dbReference type="InterPro" id="IPR013785">
    <property type="entry name" value="Aldolase_TIM"/>
</dbReference>
<dbReference type="Proteomes" id="UP000054537">
    <property type="component" value="Unassembled WGS sequence"/>
</dbReference>
<dbReference type="RefSeq" id="WP_043527642.1">
    <property type="nucleotide sequence ID" value="NZ_BAABKU010000036.1"/>
</dbReference>
<proteinExistence type="predicted"/>
<dbReference type="GO" id="GO:0051536">
    <property type="term" value="F:iron-sulfur cluster binding"/>
    <property type="evidence" value="ECO:0007669"/>
    <property type="project" value="UniProtKB-KW"/>
</dbReference>
<dbReference type="GO" id="GO:0046872">
    <property type="term" value="F:metal ion binding"/>
    <property type="evidence" value="ECO:0007669"/>
    <property type="project" value="UniProtKB-KW"/>
</dbReference>
<dbReference type="GO" id="GO:0003824">
    <property type="term" value="F:catalytic activity"/>
    <property type="evidence" value="ECO:0007669"/>
    <property type="project" value="InterPro"/>
</dbReference>